<name>A0ABV9RK73_9PSEU</name>
<keyword evidence="2" id="KW-1185">Reference proteome</keyword>
<protein>
    <submittedName>
        <fullName evidence="1">Uncharacterized protein</fullName>
    </submittedName>
</protein>
<gene>
    <name evidence="1" type="ORF">ACFPEL_19410</name>
</gene>
<sequence length="359" mass="39806">MPLGIARDAQSWERFVKAELEKIPSVSEIEFALDGGWVGADEVKVLEGDLPDDLQVIQPGGGTLTFEVTIPLRVQEGLFGAVAPILDCTQFRLITYYEFEGPATIVRCLEGDLAENDPSDAVFLVREFLENELRTRRESRLKLVTVGPSPFHANFSVVDDAADLNEGKASPLGNMLFERRGQLGYAEYLFHKERSAESVAEFARSVPPILARQLAFFYSLSVARAIRIKNADVAERAREELVKRYRAHGLGALLYRLFRSGRAARNTLILVIELENTESRHKRQYENGLREFESQGEEVAILGEMKEAAEFSQLDDLKSARETVVALDEVRKKEFEVAVVSLSTLLGAAAGAVASLLSG</sequence>
<dbReference type="EMBL" id="JBHSIM010000040">
    <property type="protein sequence ID" value="MFC4834589.1"/>
    <property type="molecule type" value="Genomic_DNA"/>
</dbReference>
<evidence type="ECO:0000313" key="2">
    <source>
        <dbReference type="Proteomes" id="UP001595909"/>
    </source>
</evidence>
<dbReference type="Proteomes" id="UP001595909">
    <property type="component" value="Unassembled WGS sequence"/>
</dbReference>
<comment type="caution">
    <text evidence="1">The sequence shown here is derived from an EMBL/GenBank/DDBJ whole genome shotgun (WGS) entry which is preliminary data.</text>
</comment>
<reference evidence="2" key="1">
    <citation type="journal article" date="2019" name="Int. J. Syst. Evol. Microbiol.">
        <title>The Global Catalogue of Microorganisms (GCM) 10K type strain sequencing project: providing services to taxonomists for standard genome sequencing and annotation.</title>
        <authorList>
            <consortium name="The Broad Institute Genomics Platform"/>
            <consortium name="The Broad Institute Genome Sequencing Center for Infectious Disease"/>
            <person name="Wu L."/>
            <person name="Ma J."/>
        </authorList>
    </citation>
    <scope>NUCLEOTIDE SEQUENCE [LARGE SCALE GENOMIC DNA]</scope>
    <source>
        <strain evidence="2">CCUG 50347</strain>
    </source>
</reference>
<organism evidence="1 2">
    <name type="scientific">Actinomycetospora chibensis</name>
    <dbReference type="NCBI Taxonomy" id="663606"/>
    <lineage>
        <taxon>Bacteria</taxon>
        <taxon>Bacillati</taxon>
        <taxon>Actinomycetota</taxon>
        <taxon>Actinomycetes</taxon>
        <taxon>Pseudonocardiales</taxon>
        <taxon>Pseudonocardiaceae</taxon>
        <taxon>Actinomycetospora</taxon>
    </lineage>
</organism>
<accession>A0ABV9RK73</accession>
<dbReference type="RefSeq" id="WP_274187781.1">
    <property type="nucleotide sequence ID" value="NZ_BAABHN010000040.1"/>
</dbReference>
<proteinExistence type="predicted"/>
<evidence type="ECO:0000313" key="1">
    <source>
        <dbReference type="EMBL" id="MFC4834589.1"/>
    </source>
</evidence>